<dbReference type="SUPFAM" id="SSF47090">
    <property type="entry name" value="PGBD-like"/>
    <property type="match status" value="2"/>
</dbReference>
<dbReference type="Proteomes" id="UP000727993">
    <property type="component" value="Unassembled WGS sequence"/>
</dbReference>
<evidence type="ECO:0000259" key="1">
    <source>
        <dbReference type="Pfam" id="PF01471"/>
    </source>
</evidence>
<dbReference type="Pfam" id="PF01471">
    <property type="entry name" value="PG_binding_1"/>
    <property type="match status" value="2"/>
</dbReference>
<feature type="domain" description="Peptidoglycan binding-like" evidence="1">
    <location>
        <begin position="88"/>
        <end position="146"/>
    </location>
</feature>
<sequence>MADPIIKIGSNGAAVKKAQQALIDRYYLWDGTADGIFGPVTRKNVIRYQLDRSAGEWNAYSYPLKIDGIVGPATWSRLTPPVIKKKSTGNAVRLLQEILKSWGYPPYDPGPVDAKFGSLTETAVKAVQTDYGLKVDGIVGAKTWAAVGS</sequence>
<dbReference type="AlphaFoldDB" id="A0A936NEB9"/>
<gene>
    <name evidence="2" type="ORF">IPN02_16650</name>
</gene>
<organism evidence="2 3">
    <name type="scientific">Candidatus Neomicrothrix subdominans</name>
    <dbReference type="NCBI Taxonomy" id="2954438"/>
    <lineage>
        <taxon>Bacteria</taxon>
        <taxon>Bacillati</taxon>
        <taxon>Actinomycetota</taxon>
        <taxon>Acidimicrobiia</taxon>
        <taxon>Acidimicrobiales</taxon>
        <taxon>Microthrixaceae</taxon>
        <taxon>Candidatus Neomicrothrix</taxon>
    </lineage>
</organism>
<accession>A0A936NEB9</accession>
<proteinExistence type="predicted"/>
<evidence type="ECO:0000313" key="2">
    <source>
        <dbReference type="EMBL" id="MBK9298420.1"/>
    </source>
</evidence>
<dbReference type="Gene3D" id="1.10.101.10">
    <property type="entry name" value="PGBD-like superfamily/PGBD"/>
    <property type="match status" value="2"/>
</dbReference>
<evidence type="ECO:0000313" key="3">
    <source>
        <dbReference type="Proteomes" id="UP000727993"/>
    </source>
</evidence>
<reference evidence="2 3" key="1">
    <citation type="submission" date="2020-10" db="EMBL/GenBank/DDBJ databases">
        <title>Connecting structure to function with the recovery of over 1000 high-quality activated sludge metagenome-assembled genomes encoding full-length rRNA genes using long-read sequencing.</title>
        <authorList>
            <person name="Singleton C.M."/>
            <person name="Petriglieri F."/>
            <person name="Kristensen J.M."/>
            <person name="Kirkegaard R.H."/>
            <person name="Michaelsen T.Y."/>
            <person name="Andersen M.H."/>
            <person name="Karst S.M."/>
            <person name="Dueholm M.S."/>
            <person name="Nielsen P.H."/>
            <person name="Albertsen M."/>
        </authorList>
    </citation>
    <scope>NUCLEOTIDE SEQUENCE [LARGE SCALE GENOMIC DNA]</scope>
    <source>
        <strain evidence="2">Lyne_18-Q3-R50-59_MAXAC.006</strain>
    </source>
</reference>
<dbReference type="EMBL" id="JADJZA010000009">
    <property type="protein sequence ID" value="MBK9298420.1"/>
    <property type="molecule type" value="Genomic_DNA"/>
</dbReference>
<comment type="caution">
    <text evidence="2">The sequence shown here is derived from an EMBL/GenBank/DDBJ whole genome shotgun (WGS) entry which is preliminary data.</text>
</comment>
<dbReference type="InterPro" id="IPR002477">
    <property type="entry name" value="Peptidoglycan-bd-like"/>
</dbReference>
<dbReference type="InterPro" id="IPR036366">
    <property type="entry name" value="PGBDSf"/>
</dbReference>
<name>A0A936NEB9_9ACTN</name>
<feature type="domain" description="Peptidoglycan binding-like" evidence="1">
    <location>
        <begin position="11"/>
        <end position="51"/>
    </location>
</feature>
<protein>
    <submittedName>
        <fullName evidence="2">Peptidoglycan-binding protein</fullName>
    </submittedName>
</protein>
<dbReference type="InterPro" id="IPR036365">
    <property type="entry name" value="PGBD-like_sf"/>
</dbReference>